<gene>
    <name evidence="4" type="ORF">IPOD504_LOCUS9466</name>
</gene>
<feature type="compositionally biased region" description="Basic and acidic residues" evidence="3">
    <location>
        <begin position="694"/>
        <end position="710"/>
    </location>
</feature>
<organism evidence="4 5">
    <name type="scientific">Iphiclides podalirius</name>
    <name type="common">scarce swallowtail</name>
    <dbReference type="NCBI Taxonomy" id="110791"/>
    <lineage>
        <taxon>Eukaryota</taxon>
        <taxon>Metazoa</taxon>
        <taxon>Ecdysozoa</taxon>
        <taxon>Arthropoda</taxon>
        <taxon>Hexapoda</taxon>
        <taxon>Insecta</taxon>
        <taxon>Pterygota</taxon>
        <taxon>Neoptera</taxon>
        <taxon>Endopterygota</taxon>
        <taxon>Lepidoptera</taxon>
        <taxon>Glossata</taxon>
        <taxon>Ditrysia</taxon>
        <taxon>Papilionoidea</taxon>
        <taxon>Papilionidae</taxon>
        <taxon>Papilioninae</taxon>
        <taxon>Iphiclides</taxon>
    </lineage>
</organism>
<dbReference type="Proteomes" id="UP000837857">
    <property type="component" value="Chromosome 23"/>
</dbReference>
<dbReference type="EMBL" id="OW152835">
    <property type="protein sequence ID" value="CAH2056215.1"/>
    <property type="molecule type" value="Genomic_DNA"/>
</dbReference>
<name>A0ABN8IIU6_9NEOP</name>
<feature type="region of interest" description="Disordered" evidence="3">
    <location>
        <begin position="681"/>
        <end position="710"/>
    </location>
</feature>
<evidence type="ECO:0000256" key="1">
    <source>
        <dbReference type="ARBA" id="ARBA00022737"/>
    </source>
</evidence>
<dbReference type="Pfam" id="PF00023">
    <property type="entry name" value="Ank"/>
    <property type="match status" value="1"/>
</dbReference>
<keyword evidence="2" id="KW-0040">ANK repeat</keyword>
<dbReference type="Gene3D" id="1.25.40.20">
    <property type="entry name" value="Ankyrin repeat-containing domain"/>
    <property type="match status" value="1"/>
</dbReference>
<dbReference type="PANTHER" id="PTHR24161:SF124">
    <property type="entry name" value="TRANSIENT RECEPTOR POTENTIAL CHANNEL PYREXIA"/>
    <property type="match status" value="1"/>
</dbReference>
<evidence type="ECO:0000313" key="5">
    <source>
        <dbReference type="Proteomes" id="UP000837857"/>
    </source>
</evidence>
<reference evidence="4" key="1">
    <citation type="submission" date="2022-03" db="EMBL/GenBank/DDBJ databases">
        <authorList>
            <person name="Martin H S."/>
        </authorList>
    </citation>
    <scope>NUCLEOTIDE SEQUENCE</scope>
</reference>
<dbReference type="InterPro" id="IPR036770">
    <property type="entry name" value="Ankyrin_rpt-contain_sf"/>
</dbReference>
<dbReference type="SUPFAM" id="SSF48403">
    <property type="entry name" value="Ankyrin repeat"/>
    <property type="match status" value="1"/>
</dbReference>
<protein>
    <submittedName>
        <fullName evidence="4">Uncharacterized protein</fullName>
    </submittedName>
</protein>
<evidence type="ECO:0000256" key="3">
    <source>
        <dbReference type="SAM" id="MobiDB-lite"/>
    </source>
</evidence>
<dbReference type="InterPro" id="IPR002110">
    <property type="entry name" value="Ankyrin_rpt"/>
</dbReference>
<evidence type="ECO:0000256" key="2">
    <source>
        <dbReference type="ARBA" id="ARBA00023043"/>
    </source>
</evidence>
<accession>A0ABN8IIU6</accession>
<dbReference type="PANTHER" id="PTHR24161">
    <property type="entry name" value="ANK_REP_REGION DOMAIN-CONTAINING PROTEIN-RELATED"/>
    <property type="match status" value="1"/>
</dbReference>
<feature type="non-terminal residue" evidence="4">
    <location>
        <position position="710"/>
    </location>
</feature>
<evidence type="ECO:0000313" key="4">
    <source>
        <dbReference type="EMBL" id="CAH2056215.1"/>
    </source>
</evidence>
<proteinExistence type="predicted"/>
<keyword evidence="1" id="KW-0677">Repeat</keyword>
<sequence>MESESTKKVPNILKKHKISVLKKDCFPNDTALLRCMKVTRPFIVKEDVIYRSEPGDFMKGEYPNLTIINRLNILANSSRTTAKYTDEALGWVERTSDDVAKLIGQKNYDIVFSALCSVISQELRIQELKSIVDDDSNISDISCGNISIDSSSIPLQLENPISILNDIDKHTQEPVSHCTLSMLDGSQVKIRGKPEDQFHIATAEILKYLNPIDRSKLMWYQAYIDWKYCLQRDEDNNLPIHRAVLNNDVDLLRRQCVMVKSRHESVDIPIHNNLTALQISISQESAACTAVLLKHGANPLATDDEHRTTLHLAAEESPDHLMAVIDHCRRNARHILYDNELWMPELEDKTEEDISKYLLSKVCRMYDNQGCTPLILASRLGKYTNVQLLLDADPKSVNVPMPNCGNTALYSVVTAACIDAKHSSNKSKAAEHFVKTVEVLVRHGADPAIENKSGSSANQLLNDYHLSEVSMIIANSIVASKYPKEEVDVINDFSSFMLVKEESGAVNLQVLKREKGTEGPAKEARILELLKTEKGAEGPAKEAGNLKVLKSEKGTEGAAKEAIARGPTPPATGILAGILGASSPREIIICANKTIKREPSPKCEHRRKPTQSRIYVPVATKNVAPIDKRIGAPTPTNAIRPAPKVVAVAKLDAIGKVNVIKRCGANVTSAVTLPPSDVTTAKISVKKKPPPTRDQTRDVPIKKQKRGLDQ</sequence>
<dbReference type="SMART" id="SM00248">
    <property type="entry name" value="ANK"/>
    <property type="match status" value="3"/>
</dbReference>
<keyword evidence="5" id="KW-1185">Reference proteome</keyword>